<evidence type="ECO:0000256" key="1">
    <source>
        <dbReference type="SAM" id="Phobius"/>
    </source>
</evidence>
<dbReference type="RefSeq" id="WP_190298073.1">
    <property type="nucleotide sequence ID" value="NZ_CP061172.1"/>
</dbReference>
<organism evidence="2 3">
    <name type="scientific">Paenibacillus peoriae</name>
    <dbReference type="NCBI Taxonomy" id="59893"/>
    <lineage>
        <taxon>Bacteria</taxon>
        <taxon>Bacillati</taxon>
        <taxon>Bacillota</taxon>
        <taxon>Bacilli</taxon>
        <taxon>Bacillales</taxon>
        <taxon>Paenibacillaceae</taxon>
        <taxon>Paenibacillus</taxon>
    </lineage>
</organism>
<keyword evidence="1" id="KW-0812">Transmembrane</keyword>
<keyword evidence="1" id="KW-0472">Membrane</keyword>
<feature type="transmembrane region" description="Helical" evidence="1">
    <location>
        <begin position="42"/>
        <end position="60"/>
    </location>
</feature>
<keyword evidence="1" id="KW-1133">Transmembrane helix</keyword>
<feature type="transmembrane region" description="Helical" evidence="1">
    <location>
        <begin position="20"/>
        <end position="36"/>
    </location>
</feature>
<protein>
    <submittedName>
        <fullName evidence="2">Uncharacterized protein</fullName>
    </submittedName>
</protein>
<evidence type="ECO:0000313" key="3">
    <source>
        <dbReference type="Proteomes" id="UP000516384"/>
    </source>
</evidence>
<feature type="transmembrane region" description="Helical" evidence="1">
    <location>
        <begin position="409"/>
        <end position="428"/>
    </location>
</feature>
<dbReference type="EMBL" id="CP061172">
    <property type="protein sequence ID" value="QNR67054.1"/>
    <property type="molecule type" value="Genomic_DNA"/>
</dbReference>
<evidence type="ECO:0000313" key="2">
    <source>
        <dbReference type="EMBL" id="QNR67054.1"/>
    </source>
</evidence>
<feature type="transmembrane region" description="Helical" evidence="1">
    <location>
        <begin position="273"/>
        <end position="291"/>
    </location>
</feature>
<feature type="transmembrane region" description="Helical" evidence="1">
    <location>
        <begin position="383"/>
        <end position="403"/>
    </location>
</feature>
<sequence>MHSITNKALKFFQSGIDRKWITIYLVVLLIGMILIKSTINPLWIGFINLFIFLFPVYYLIFRMIRELLSPEHTQKIFGKKVIISIVMIYTLIGLFIVSYNSQERFVYFWDFSGYWTTTISYTDMWFSSPIDAITKIYASILKDEYNVVPQVPLVLLFKLLGTSFPMFTLSIYIAYVIPFFSLISAMILRIISDYNKEISSKIVILIISSIALVTSIIQPVLSGYLDSAGLIACIFITGLVYLREKNQVRTISFYFTMVFFLIGLAFIRRWYAYWILGFFIAYGLIILYRLIFSKGEERKKVIVSLRDLFLIGLGCLIILLVGFREFFTRSLYTNYQDLYSAYQSGGLSHNIELLIQNFGWLTLLISIIGILEGWIRNKNLRPLVFGLVIQMVISFYLFVRVQSMGQQHYYILVPSLTVLFALGVFSLTKFSGQNWYKIIVTCLILILLIGNFSHSFIRQPLPLLKNFNGIYTSNQTYPRVRTDLEQLRLISSYLNELSRNEKPIYVISSSFIFNDDILRKLSMPDNLNPVPSLIGVSHVDKRDGLPKGFLQAEIIVVADPIQYHLNPDDQRVIGELAKPFLQNIGIGKSFLLKKTFTIAEGIKVNVYEKKEALKEIDVLALEQKFQEWYPDLKEKFKFKIE</sequence>
<accession>A0A7H0Y7J6</accession>
<feature type="transmembrane region" description="Helical" evidence="1">
    <location>
        <begin position="353"/>
        <end position="371"/>
    </location>
</feature>
<gene>
    <name evidence="2" type="ORF">IAQ67_25380</name>
</gene>
<dbReference type="AlphaFoldDB" id="A0A7H0Y7J6"/>
<feature type="transmembrane region" description="Helical" evidence="1">
    <location>
        <begin position="198"/>
        <end position="217"/>
    </location>
</feature>
<feature type="transmembrane region" description="Helical" evidence="1">
    <location>
        <begin position="223"/>
        <end position="242"/>
    </location>
</feature>
<name>A0A7H0Y7J6_9BACL</name>
<feature type="transmembrane region" description="Helical" evidence="1">
    <location>
        <begin position="435"/>
        <end position="457"/>
    </location>
</feature>
<dbReference type="Proteomes" id="UP000516384">
    <property type="component" value="Chromosome"/>
</dbReference>
<feature type="transmembrane region" description="Helical" evidence="1">
    <location>
        <begin position="251"/>
        <end position="267"/>
    </location>
</feature>
<feature type="transmembrane region" description="Helical" evidence="1">
    <location>
        <begin position="303"/>
        <end position="323"/>
    </location>
</feature>
<proteinExistence type="predicted"/>
<feature type="transmembrane region" description="Helical" evidence="1">
    <location>
        <begin position="81"/>
        <end position="99"/>
    </location>
</feature>
<reference evidence="2 3" key="1">
    <citation type="submission" date="2020-09" db="EMBL/GenBank/DDBJ databases">
        <title>Characterization of Paenibacillus peoriae strain ZF390 with broad-spectrum antimicrobial activity as a potential biocontrol agent.</title>
        <authorList>
            <person name="Li L."/>
            <person name="Zhao Y."/>
            <person name="Li B."/>
            <person name="Xie X."/>
        </authorList>
    </citation>
    <scope>NUCLEOTIDE SEQUENCE [LARGE SCALE GENOMIC DNA]</scope>
    <source>
        <strain evidence="2 3">ZF390</strain>
    </source>
</reference>
<feature type="transmembrane region" description="Helical" evidence="1">
    <location>
        <begin position="169"/>
        <end position="191"/>
    </location>
</feature>